<accession>A0AAD5VME8</accession>
<keyword evidence="8" id="KW-1185">Reference proteome</keyword>
<feature type="domain" description="CS" evidence="5">
    <location>
        <begin position="215"/>
        <end position="305"/>
    </location>
</feature>
<keyword evidence="1" id="KW-0479">Metal-binding</keyword>
<dbReference type="Pfam" id="PF04968">
    <property type="entry name" value="CHORD"/>
    <property type="match status" value="2"/>
</dbReference>
<evidence type="ECO:0000256" key="2">
    <source>
        <dbReference type="ARBA" id="ARBA00022737"/>
    </source>
</evidence>
<organism evidence="7 8">
    <name type="scientific">Leucocoprinus birnbaumii</name>
    <dbReference type="NCBI Taxonomy" id="56174"/>
    <lineage>
        <taxon>Eukaryota</taxon>
        <taxon>Fungi</taxon>
        <taxon>Dikarya</taxon>
        <taxon>Basidiomycota</taxon>
        <taxon>Agaricomycotina</taxon>
        <taxon>Agaricomycetes</taxon>
        <taxon>Agaricomycetidae</taxon>
        <taxon>Agaricales</taxon>
        <taxon>Agaricineae</taxon>
        <taxon>Agaricaceae</taxon>
        <taxon>Leucocoprinus</taxon>
    </lineage>
</organism>
<dbReference type="PROSITE" id="PS51203">
    <property type="entry name" value="CS"/>
    <property type="match status" value="1"/>
</dbReference>
<dbReference type="AlphaFoldDB" id="A0AAD5VME8"/>
<sequence length="343" mass="37697">MPRCSRGGCKADFIEGTTDKCIHHPGGPVFHEGLKSWSCCSDTNKPVLSFDEFLAIPKGCTEVEGHDAQAPKAPEPKAAPSVTYSVTESSPDGGKETFSSTPKTLSQVDPELLKPAPVIEEEDDLIVPVTPGTTCRRRGCGLRFVSDDENRKGDGPGTVCIYHPAPPIFREGSKGYLCCKRRVLEFDEFLKIKGCKTGKHVFVPKGVAAPVTEEIVDCRIDHYQTMDKVFVSVFAKQADKERSVIKFDSPEQVTLDIFLPGLKRFSRVLNLFGPINPEQSTFRYFNTKIELELQKSDNRGWVLLEKTTRDLGGISYTFGVGGRTGTVGGKELHLDAGNRARSP</sequence>
<evidence type="ECO:0000256" key="1">
    <source>
        <dbReference type="ARBA" id="ARBA00022723"/>
    </source>
</evidence>
<feature type="domain" description="CHORD" evidence="6">
    <location>
        <begin position="4"/>
        <end position="66"/>
    </location>
</feature>
<evidence type="ECO:0000256" key="3">
    <source>
        <dbReference type="ARBA" id="ARBA00022833"/>
    </source>
</evidence>
<dbReference type="EMBL" id="JANIEX010000676">
    <property type="protein sequence ID" value="KAJ3564279.1"/>
    <property type="molecule type" value="Genomic_DNA"/>
</dbReference>
<dbReference type="InterPro" id="IPR007051">
    <property type="entry name" value="CHORD_dom"/>
</dbReference>
<protein>
    <recommendedName>
        <fullName evidence="9">Cysteine and histidine-rich domain-containing protein 1</fullName>
    </recommendedName>
</protein>
<evidence type="ECO:0000256" key="4">
    <source>
        <dbReference type="SAM" id="MobiDB-lite"/>
    </source>
</evidence>
<dbReference type="GO" id="GO:0046872">
    <property type="term" value="F:metal ion binding"/>
    <property type="evidence" value="ECO:0007669"/>
    <property type="project" value="UniProtKB-KW"/>
</dbReference>
<dbReference type="InterPro" id="IPR007052">
    <property type="entry name" value="CS_dom"/>
</dbReference>
<feature type="compositionally biased region" description="Low complexity" evidence="4">
    <location>
        <begin position="70"/>
        <end position="80"/>
    </location>
</feature>
<evidence type="ECO:0000313" key="8">
    <source>
        <dbReference type="Proteomes" id="UP001213000"/>
    </source>
</evidence>
<dbReference type="Gene3D" id="2.60.40.790">
    <property type="match status" value="1"/>
</dbReference>
<keyword evidence="2" id="KW-0677">Repeat</keyword>
<dbReference type="InterPro" id="IPR008978">
    <property type="entry name" value="HSP20-like_chaperone"/>
</dbReference>
<keyword evidence="3" id="KW-0862">Zinc</keyword>
<dbReference type="PANTHER" id="PTHR46983">
    <property type="entry name" value="CYSTEINE AND HISTIDINE-RICH DOMAIN-CONTAINING PROTEIN 1"/>
    <property type="match status" value="1"/>
</dbReference>
<dbReference type="PANTHER" id="PTHR46983:SF3">
    <property type="entry name" value="CHPADIPLOID STATE MAINTENANCE PROTEIN CHPA"/>
    <property type="match status" value="1"/>
</dbReference>
<comment type="caution">
    <text evidence="7">The sequence shown here is derived from an EMBL/GenBank/DDBJ whole genome shotgun (WGS) entry which is preliminary data.</text>
</comment>
<evidence type="ECO:0000313" key="7">
    <source>
        <dbReference type="EMBL" id="KAJ3564279.1"/>
    </source>
</evidence>
<name>A0AAD5VME8_9AGAR</name>
<feature type="region of interest" description="Disordered" evidence="4">
    <location>
        <begin position="65"/>
        <end position="107"/>
    </location>
</feature>
<evidence type="ECO:0000259" key="5">
    <source>
        <dbReference type="PROSITE" id="PS51203"/>
    </source>
</evidence>
<dbReference type="PROSITE" id="PS51401">
    <property type="entry name" value="CHORD"/>
    <property type="match status" value="2"/>
</dbReference>
<reference evidence="7" key="1">
    <citation type="submission" date="2022-07" db="EMBL/GenBank/DDBJ databases">
        <title>Genome Sequence of Leucocoprinus birnbaumii.</title>
        <authorList>
            <person name="Buettner E."/>
        </authorList>
    </citation>
    <scope>NUCLEOTIDE SEQUENCE</scope>
    <source>
        <strain evidence="7">VT141</strain>
    </source>
</reference>
<feature type="compositionally biased region" description="Polar residues" evidence="4">
    <location>
        <begin position="97"/>
        <end position="107"/>
    </location>
</feature>
<dbReference type="CDD" id="cd06466">
    <property type="entry name" value="p23_CS_SGT1_like"/>
    <property type="match status" value="1"/>
</dbReference>
<dbReference type="Pfam" id="PF04969">
    <property type="entry name" value="CS"/>
    <property type="match status" value="1"/>
</dbReference>
<evidence type="ECO:0000259" key="6">
    <source>
        <dbReference type="PROSITE" id="PS51401"/>
    </source>
</evidence>
<dbReference type="Gene3D" id="4.10.1130.20">
    <property type="match status" value="2"/>
</dbReference>
<dbReference type="InterPro" id="IPR039790">
    <property type="entry name" value="CHRD1"/>
</dbReference>
<proteinExistence type="predicted"/>
<evidence type="ECO:0008006" key="9">
    <source>
        <dbReference type="Google" id="ProtNLM"/>
    </source>
</evidence>
<dbReference type="SUPFAM" id="SSF49764">
    <property type="entry name" value="HSP20-like chaperones"/>
    <property type="match status" value="1"/>
</dbReference>
<dbReference type="Proteomes" id="UP001213000">
    <property type="component" value="Unassembled WGS sequence"/>
</dbReference>
<feature type="domain" description="CHORD" evidence="6">
    <location>
        <begin position="135"/>
        <end position="200"/>
    </location>
</feature>
<gene>
    <name evidence="7" type="ORF">NP233_g8399</name>
</gene>